<accession>A0ABU3C8U3</accession>
<protein>
    <submittedName>
        <fullName evidence="2">SH3 domain-containing protein</fullName>
    </submittedName>
</protein>
<reference evidence="2 3" key="1">
    <citation type="submission" date="2023-09" db="EMBL/GenBank/DDBJ databases">
        <authorList>
            <person name="Rey-Velasco X."/>
        </authorList>
    </citation>
    <scope>NUCLEOTIDE SEQUENCE [LARGE SCALE GENOMIC DNA]</scope>
    <source>
        <strain evidence="2 3">F363</strain>
    </source>
</reference>
<evidence type="ECO:0000313" key="3">
    <source>
        <dbReference type="Proteomes" id="UP001262889"/>
    </source>
</evidence>
<gene>
    <name evidence="2" type="ORF">RM553_07815</name>
</gene>
<proteinExistence type="predicted"/>
<evidence type="ECO:0000313" key="2">
    <source>
        <dbReference type="EMBL" id="MDT0642737.1"/>
    </source>
</evidence>
<comment type="caution">
    <text evidence="2">The sequence shown here is derived from an EMBL/GenBank/DDBJ whole genome shotgun (WGS) entry which is preliminary data.</text>
</comment>
<dbReference type="EMBL" id="JAVRHQ010000007">
    <property type="protein sequence ID" value="MDT0642737.1"/>
    <property type="molecule type" value="Genomic_DNA"/>
</dbReference>
<dbReference type="RefSeq" id="WP_311534367.1">
    <property type="nucleotide sequence ID" value="NZ_JAVRHQ010000007.1"/>
</dbReference>
<sequence length="122" mass="13992">MKLINIPIQTEFILHPPIFVIEKTDNIFYKVYVDGNIGYMSSAYLKKQLSNDKYTGNYLYQTSLKYSSGPPLRTAPSLDAIKIKKCPVNKPIFVIEKTDGIFYKVYVEGTVGYMSSSYLKRQ</sequence>
<keyword evidence="3" id="KW-1185">Reference proteome</keyword>
<name>A0ABU3C8U3_9FLAO</name>
<dbReference type="InterPro" id="IPR003646">
    <property type="entry name" value="SH3-like_bac-type"/>
</dbReference>
<dbReference type="Gene3D" id="2.30.30.40">
    <property type="entry name" value="SH3 Domains"/>
    <property type="match status" value="2"/>
</dbReference>
<dbReference type="Pfam" id="PF08239">
    <property type="entry name" value="SH3_3"/>
    <property type="match status" value="1"/>
</dbReference>
<feature type="domain" description="SH3b" evidence="1">
    <location>
        <begin position="71"/>
        <end position="120"/>
    </location>
</feature>
<evidence type="ECO:0000259" key="1">
    <source>
        <dbReference type="Pfam" id="PF08239"/>
    </source>
</evidence>
<organism evidence="2 3">
    <name type="scientific">Autumnicola tepida</name>
    <dbReference type="NCBI Taxonomy" id="3075595"/>
    <lineage>
        <taxon>Bacteria</taxon>
        <taxon>Pseudomonadati</taxon>
        <taxon>Bacteroidota</taxon>
        <taxon>Flavobacteriia</taxon>
        <taxon>Flavobacteriales</taxon>
        <taxon>Flavobacteriaceae</taxon>
        <taxon>Autumnicola</taxon>
    </lineage>
</organism>
<dbReference type="Proteomes" id="UP001262889">
    <property type="component" value="Unassembled WGS sequence"/>
</dbReference>